<dbReference type="RefSeq" id="WP_071175391.1">
    <property type="nucleotide sequence ID" value="NZ_CP017831.1"/>
</dbReference>
<name>A0A1D9NZ84_9FIRM</name>
<dbReference type="Pfam" id="PF03275">
    <property type="entry name" value="GLF"/>
    <property type="match status" value="1"/>
</dbReference>
<evidence type="ECO:0000313" key="8">
    <source>
        <dbReference type="Proteomes" id="UP000179284"/>
    </source>
</evidence>
<dbReference type="InterPro" id="IPR015899">
    <property type="entry name" value="UDP-GalPyranose_mutase_C"/>
</dbReference>
<dbReference type="NCBIfam" id="TIGR00031">
    <property type="entry name" value="UDP-GALP_mutase"/>
    <property type="match status" value="1"/>
</dbReference>
<evidence type="ECO:0000259" key="6">
    <source>
        <dbReference type="Pfam" id="PF03275"/>
    </source>
</evidence>
<comment type="cofactor">
    <cofactor evidence="1">
        <name>FAD</name>
        <dbReference type="ChEBI" id="CHEBI:57692"/>
    </cofactor>
</comment>
<keyword evidence="4" id="KW-0274">FAD</keyword>
<dbReference type="SUPFAM" id="SSF54373">
    <property type="entry name" value="FAD-linked reductases, C-terminal domain"/>
    <property type="match status" value="1"/>
</dbReference>
<keyword evidence="5" id="KW-0413">Isomerase</keyword>
<dbReference type="EMBL" id="CP017831">
    <property type="protein sequence ID" value="AOZ95627.1"/>
    <property type="molecule type" value="Genomic_DNA"/>
</dbReference>
<dbReference type="InterPro" id="IPR004379">
    <property type="entry name" value="UDP-GALP_mutase"/>
</dbReference>
<dbReference type="PANTHER" id="PTHR21197:SF0">
    <property type="entry name" value="UDP-GALACTOPYRANOSE MUTASE"/>
    <property type="match status" value="1"/>
</dbReference>
<sequence>MKYDYLVVGAGLYGAVFAHEKAKQGKSVLVIDKREHVGGNIYTENRMGINVHMYGAHIFHTSDKEVWDYVNNFAEFNNYINSPVAVYKDELYNLPFNMNTFSKMWNIKTPEEAKAIISKQANEEIERMKAEKGTDSFTADNLEEQALSLAGRDIYEKLVKGYTEKQWGRDCKELPAFIIKRLPMRYIYDNNYFNDRYQGIPIGGYTALIEKLLLIGEGTEKVSGSITVKTGIDYYDFVKIEGNVPAQPLSSVNGDEFDNMLFTGMIDEFFGYKLGTLEYRSLRFETEDLPDVDNYQGNAVVNYTEREIPYTRIIEHKHFEYGNGKGTIVTREYPATWKHGDEPYYPMNDEKNNTLFAKYLDLAKEYPNIQFGGRLGAYKYYNMDQVIRAALDMVK</sequence>
<dbReference type="AlphaFoldDB" id="A0A1D9NZ84"/>
<reference evidence="8" key="1">
    <citation type="submission" date="2016-10" db="EMBL/GenBank/DDBJ databases">
        <title>The complete genome sequence of the rumen bacterium Butyrivibrio hungatei MB2003.</title>
        <authorList>
            <person name="Palevich N."/>
            <person name="Kelly W.J."/>
            <person name="Leahy S.C."/>
            <person name="Altermann E."/>
            <person name="Rakonjac J."/>
            <person name="Attwood G.T."/>
        </authorList>
    </citation>
    <scope>NUCLEOTIDE SEQUENCE [LARGE SCALE GENOMIC DNA]</scope>
    <source>
        <strain evidence="8">MB2003</strain>
    </source>
</reference>
<dbReference type="Pfam" id="PF13450">
    <property type="entry name" value="NAD_binding_8"/>
    <property type="match status" value="1"/>
</dbReference>
<evidence type="ECO:0000256" key="3">
    <source>
        <dbReference type="ARBA" id="ARBA00022630"/>
    </source>
</evidence>
<dbReference type="GO" id="GO:0008767">
    <property type="term" value="F:UDP-galactopyranose mutase activity"/>
    <property type="evidence" value="ECO:0007669"/>
    <property type="project" value="InterPro"/>
</dbReference>
<dbReference type="Proteomes" id="UP000179284">
    <property type="component" value="Chromosome I"/>
</dbReference>
<dbReference type="OrthoDB" id="9769600at2"/>
<gene>
    <name evidence="7" type="ORF">bhn_I0593</name>
</gene>
<protein>
    <submittedName>
        <fullName evidence="7">UDP-galactopyranose mutase Glf</fullName>
    </submittedName>
</protein>
<evidence type="ECO:0000313" key="7">
    <source>
        <dbReference type="EMBL" id="AOZ95627.1"/>
    </source>
</evidence>
<accession>A0A1D9NZ84</accession>
<keyword evidence="8" id="KW-1185">Reference proteome</keyword>
<dbReference type="Gene3D" id="3.40.50.720">
    <property type="entry name" value="NAD(P)-binding Rossmann-like Domain"/>
    <property type="match status" value="3"/>
</dbReference>
<evidence type="ECO:0000256" key="5">
    <source>
        <dbReference type="ARBA" id="ARBA00023235"/>
    </source>
</evidence>
<evidence type="ECO:0000256" key="4">
    <source>
        <dbReference type="ARBA" id="ARBA00022827"/>
    </source>
</evidence>
<proteinExistence type="inferred from homology"/>
<organism evidence="7 8">
    <name type="scientific">Butyrivibrio hungatei</name>
    <dbReference type="NCBI Taxonomy" id="185008"/>
    <lineage>
        <taxon>Bacteria</taxon>
        <taxon>Bacillati</taxon>
        <taxon>Bacillota</taxon>
        <taxon>Clostridia</taxon>
        <taxon>Lachnospirales</taxon>
        <taxon>Lachnospiraceae</taxon>
        <taxon>Butyrivibrio</taxon>
    </lineage>
</organism>
<evidence type="ECO:0000256" key="2">
    <source>
        <dbReference type="ARBA" id="ARBA00009321"/>
    </source>
</evidence>
<comment type="similarity">
    <text evidence="2">Belongs to the UDP-galactopyranose/dTDP-fucopyranose mutase family.</text>
</comment>
<dbReference type="KEGG" id="bhu:bhn_I0593"/>
<dbReference type="GO" id="GO:0005829">
    <property type="term" value="C:cytosol"/>
    <property type="evidence" value="ECO:0007669"/>
    <property type="project" value="TreeGrafter"/>
</dbReference>
<keyword evidence="3" id="KW-0285">Flavoprotein</keyword>
<dbReference type="GO" id="GO:0050660">
    <property type="term" value="F:flavin adenine dinucleotide binding"/>
    <property type="evidence" value="ECO:0007669"/>
    <property type="project" value="TreeGrafter"/>
</dbReference>
<dbReference type="SUPFAM" id="SSF51971">
    <property type="entry name" value="Nucleotide-binding domain"/>
    <property type="match status" value="1"/>
</dbReference>
<dbReference type="PANTHER" id="PTHR21197">
    <property type="entry name" value="UDP-GALACTOPYRANOSE MUTASE"/>
    <property type="match status" value="1"/>
</dbReference>
<evidence type="ECO:0000256" key="1">
    <source>
        <dbReference type="ARBA" id="ARBA00001974"/>
    </source>
</evidence>
<feature type="domain" description="UDP-galactopyranose mutase C-terminal" evidence="6">
    <location>
        <begin position="157"/>
        <end position="380"/>
    </location>
</feature>